<dbReference type="Pfam" id="PF04244">
    <property type="entry name" value="DPRP"/>
    <property type="match status" value="1"/>
</dbReference>
<keyword evidence="2" id="KW-1185">Reference proteome</keyword>
<dbReference type="SUPFAM" id="SSF48173">
    <property type="entry name" value="Cryptochrome/photolyase FAD-binding domain"/>
    <property type="match status" value="1"/>
</dbReference>
<accession>A0A059E7G2</accession>
<dbReference type="RefSeq" id="WP_035549532.1">
    <property type="nucleotide sequence ID" value="NZ_AWFH01000005.1"/>
</dbReference>
<dbReference type="AlphaFoldDB" id="A0A059E7G2"/>
<dbReference type="Gene3D" id="1.10.579.10">
    <property type="entry name" value="DNA Cyclobutane Dipyrimidine Photolyase, subunit A, domain 3"/>
    <property type="match status" value="1"/>
</dbReference>
<dbReference type="PANTHER" id="PTHR38657">
    <property type="entry name" value="SLR1343 PROTEIN"/>
    <property type="match status" value="1"/>
</dbReference>
<dbReference type="Gene3D" id="3.40.50.620">
    <property type="entry name" value="HUPs"/>
    <property type="match status" value="1"/>
</dbReference>
<dbReference type="EMBL" id="AWFH01000005">
    <property type="protein sequence ID" value="KCZ63641.1"/>
    <property type="molecule type" value="Genomic_DNA"/>
</dbReference>
<dbReference type="Gene3D" id="1.25.40.80">
    <property type="match status" value="1"/>
</dbReference>
<sequence length="510" mass="59050">MPSLILVLGDQLSLSMSSLKDANPESDIVLMAEVMEEATYVGHHKKKLAFVFSAMRHFAHELEKKGFSVRYVHLTDKNNQGALRAEVSRAIEDLSDVEKLIVTKPGEWRLLADMEDWPDLFDVEVELRDDTRFIATLDDFSDWAADRKQLRMEYFYREMRRKTGLLMDGDEPAGGEWNYDQENRKRLPNSKQTPQRWFCEPDDITQEVMDLVEDQFPDNFGRLRPFNYGVTQKQAEAARDAFISDILPGFGDYQDAMAQEEPWMWHSILSLYLNVGLLDPLDLCKRAEAEWREGRAPLNAVEGFVRQILGWREYVRGLYWYKGPEYKNSNFLNAQNDMPEFYWTGETDMACMSDAIQQTIEHAYAHHIQRLMVTGNFALLTGIHPDQVNNWYMRVYADAYEWVELPNTHGMALFADGGVIASKPYAASANYINKMSDYCGNCRYNHKGRVEDDACPFNALYWNFLIRNQDVLQTNPRMGLVLKNVERLSDDDRKQIQARAASLMKSFGMC</sequence>
<dbReference type="PATRIC" id="fig|1280948.3.peg.1079"/>
<evidence type="ECO:0000313" key="1">
    <source>
        <dbReference type="EMBL" id="KCZ63641.1"/>
    </source>
</evidence>
<evidence type="ECO:0000313" key="2">
    <source>
        <dbReference type="Proteomes" id="UP000024547"/>
    </source>
</evidence>
<gene>
    <name evidence="1" type="ORF">HY36_14205</name>
</gene>
<dbReference type="eggNOG" id="COG3046">
    <property type="taxonomic scope" value="Bacteria"/>
</dbReference>
<dbReference type="Proteomes" id="UP000024547">
    <property type="component" value="Unassembled WGS sequence"/>
</dbReference>
<organism evidence="1 2">
    <name type="scientific">Hyphomonas atlantica</name>
    <dbReference type="NCBI Taxonomy" id="1280948"/>
    <lineage>
        <taxon>Bacteria</taxon>
        <taxon>Pseudomonadati</taxon>
        <taxon>Pseudomonadota</taxon>
        <taxon>Alphaproteobacteria</taxon>
        <taxon>Hyphomonadales</taxon>
        <taxon>Hyphomonadaceae</taxon>
        <taxon>Hyphomonas</taxon>
    </lineage>
</organism>
<dbReference type="OrthoDB" id="5288100at2"/>
<dbReference type="InterPro" id="IPR036134">
    <property type="entry name" value="Crypto/Photolyase_FAD-like_sf"/>
</dbReference>
<protein>
    <recommendedName>
        <fullName evidence="3">Cryptochrome/photolyase family protein</fullName>
    </recommendedName>
</protein>
<name>A0A059E7G2_9PROT</name>
<dbReference type="STRING" id="1280948.HY36_14205"/>
<comment type="caution">
    <text evidence="1">The sequence shown here is derived from an EMBL/GenBank/DDBJ whole genome shotgun (WGS) entry which is preliminary data.</text>
</comment>
<evidence type="ECO:0008006" key="3">
    <source>
        <dbReference type="Google" id="ProtNLM"/>
    </source>
</evidence>
<dbReference type="InterPro" id="IPR052551">
    <property type="entry name" value="UV-DNA_repair_photolyase"/>
</dbReference>
<dbReference type="Gene3D" id="1.10.10.1710">
    <property type="entry name" value="Deoxyribodipyrimidine photolyase-related"/>
    <property type="match status" value="1"/>
</dbReference>
<dbReference type="PANTHER" id="PTHR38657:SF1">
    <property type="entry name" value="SLR1343 PROTEIN"/>
    <property type="match status" value="1"/>
</dbReference>
<dbReference type="InterPro" id="IPR014729">
    <property type="entry name" value="Rossmann-like_a/b/a_fold"/>
</dbReference>
<proteinExistence type="predicted"/>
<dbReference type="InterPro" id="IPR007357">
    <property type="entry name" value="PhrB-like"/>
</dbReference>
<reference evidence="1 2" key="1">
    <citation type="journal article" date="2014" name="Antonie Van Leeuwenhoek">
        <title>Hyphomonas beringensis sp. nov. and Hyphomonas chukchiensis sp. nov., isolated from surface seawater of the Bering Sea and Chukchi Sea.</title>
        <authorList>
            <person name="Li C."/>
            <person name="Lai Q."/>
            <person name="Li G."/>
            <person name="Dong C."/>
            <person name="Wang J."/>
            <person name="Liao Y."/>
            <person name="Shao Z."/>
        </authorList>
    </citation>
    <scope>NUCLEOTIDE SEQUENCE [LARGE SCALE GENOMIC DNA]</scope>
    <source>
        <strain evidence="1 2">22II1-22F38</strain>
    </source>
</reference>